<evidence type="ECO:0000256" key="6">
    <source>
        <dbReference type="ARBA" id="ARBA00023288"/>
    </source>
</evidence>
<comment type="similarity">
    <text evidence="2">Belongs to the BMP lipoprotein family.</text>
</comment>
<dbReference type="EMBL" id="JADCLJ010000001">
    <property type="protein sequence ID" value="MBE4906442.1"/>
    <property type="molecule type" value="Genomic_DNA"/>
</dbReference>
<evidence type="ECO:0000256" key="3">
    <source>
        <dbReference type="ARBA" id="ARBA00022475"/>
    </source>
</evidence>
<keyword evidence="3" id="KW-1003">Cell membrane</keyword>
<name>A0ABR9QD56_9BACI</name>
<dbReference type="InterPro" id="IPR028082">
    <property type="entry name" value="Peripla_BP_I"/>
</dbReference>
<evidence type="ECO:0000313" key="8">
    <source>
        <dbReference type="EMBL" id="MBE4906442.1"/>
    </source>
</evidence>
<sequence length="328" mass="35833">MLRKFSILLIIFIAITSIIGCSNSETTNQQVDERLKIGIMLSDVGLGDQSFSDAGFEGLERARDELDISFDYREISESQTYEAGLEELVEQGNEIVIGLGFAMQEAVDVVAKKYPEQTFLIIDSVSELPNVHSITFKEEEGSFLIGVLAGLKTQSNVVGFVGGMDVPLIRKFEKGFIEGVKTVNAEATVISEFAGSFGDDKLGAEIARNMITNQADFIYPAAGFTGVGVLQETQKSGVYSFGVDSDQYFLAERSVVSSMLKNIDVAVYNVAKELVENKKLEQKDISLGIKEDGVGLAPIRVLTLTESEEQLLNQLSDDIKNGKIKIQP</sequence>
<dbReference type="Pfam" id="PF02608">
    <property type="entry name" value="Bmp"/>
    <property type="match status" value="1"/>
</dbReference>
<reference evidence="8 9" key="1">
    <citation type="submission" date="2020-10" db="EMBL/GenBank/DDBJ databases">
        <title>Bacillus sp. HD4P25, an endophyte from a halophyte.</title>
        <authorList>
            <person name="Sun J.-Q."/>
        </authorList>
    </citation>
    <scope>NUCLEOTIDE SEQUENCE [LARGE SCALE GENOMIC DNA]</scope>
    <source>
        <strain evidence="8 9">YIM 93174</strain>
    </source>
</reference>
<gene>
    <name evidence="8" type="ORF">IMZ08_00030</name>
</gene>
<evidence type="ECO:0000256" key="4">
    <source>
        <dbReference type="ARBA" id="ARBA00022729"/>
    </source>
</evidence>
<dbReference type="SUPFAM" id="SSF53822">
    <property type="entry name" value="Periplasmic binding protein-like I"/>
    <property type="match status" value="1"/>
</dbReference>
<protein>
    <submittedName>
        <fullName evidence="8">BMP family ABC transporter substrate-binding protein</fullName>
    </submittedName>
</protein>
<dbReference type="PANTHER" id="PTHR34296">
    <property type="entry name" value="TRANSCRIPTIONAL ACTIVATOR PROTEIN MED"/>
    <property type="match status" value="1"/>
</dbReference>
<dbReference type="PANTHER" id="PTHR34296:SF2">
    <property type="entry name" value="ABC TRANSPORTER GUANOSINE-BINDING PROTEIN NUPN"/>
    <property type="match status" value="1"/>
</dbReference>
<evidence type="ECO:0000256" key="5">
    <source>
        <dbReference type="ARBA" id="ARBA00023136"/>
    </source>
</evidence>
<feature type="domain" description="ABC transporter substrate-binding protein PnrA-like" evidence="7">
    <location>
        <begin position="40"/>
        <end position="321"/>
    </location>
</feature>
<keyword evidence="5" id="KW-0472">Membrane</keyword>
<keyword evidence="6" id="KW-0449">Lipoprotein</keyword>
<evidence type="ECO:0000256" key="1">
    <source>
        <dbReference type="ARBA" id="ARBA00004193"/>
    </source>
</evidence>
<dbReference type="RefSeq" id="WP_193533964.1">
    <property type="nucleotide sequence ID" value="NZ_JADCLJ010000001.1"/>
</dbReference>
<dbReference type="PROSITE" id="PS51257">
    <property type="entry name" value="PROKAR_LIPOPROTEIN"/>
    <property type="match status" value="1"/>
</dbReference>
<proteinExistence type="inferred from homology"/>
<dbReference type="Proteomes" id="UP001516662">
    <property type="component" value="Unassembled WGS sequence"/>
</dbReference>
<dbReference type="Gene3D" id="3.40.50.2300">
    <property type="match status" value="2"/>
</dbReference>
<keyword evidence="4" id="KW-0732">Signal</keyword>
<comment type="subcellular location">
    <subcellularLocation>
        <location evidence="1">Cell membrane</location>
        <topology evidence="1">Lipid-anchor</topology>
    </subcellularLocation>
</comment>
<dbReference type="InterPro" id="IPR050957">
    <property type="entry name" value="BMP_lipoprotein"/>
</dbReference>
<evidence type="ECO:0000256" key="2">
    <source>
        <dbReference type="ARBA" id="ARBA00008610"/>
    </source>
</evidence>
<accession>A0ABR9QD56</accession>
<evidence type="ECO:0000313" key="9">
    <source>
        <dbReference type="Proteomes" id="UP001516662"/>
    </source>
</evidence>
<organism evidence="8 9">
    <name type="scientific">Litchfieldia luteola</name>
    <dbReference type="NCBI Taxonomy" id="682179"/>
    <lineage>
        <taxon>Bacteria</taxon>
        <taxon>Bacillati</taxon>
        <taxon>Bacillota</taxon>
        <taxon>Bacilli</taxon>
        <taxon>Bacillales</taxon>
        <taxon>Bacillaceae</taxon>
        <taxon>Litchfieldia</taxon>
    </lineage>
</organism>
<keyword evidence="9" id="KW-1185">Reference proteome</keyword>
<comment type="caution">
    <text evidence="8">The sequence shown here is derived from an EMBL/GenBank/DDBJ whole genome shotgun (WGS) entry which is preliminary data.</text>
</comment>
<evidence type="ECO:0000259" key="7">
    <source>
        <dbReference type="Pfam" id="PF02608"/>
    </source>
</evidence>
<dbReference type="InterPro" id="IPR003760">
    <property type="entry name" value="PnrA-like"/>
</dbReference>
<dbReference type="CDD" id="cd06354">
    <property type="entry name" value="PBP1_PrnA-like"/>
    <property type="match status" value="1"/>
</dbReference>